<dbReference type="RefSeq" id="WP_235811230.1">
    <property type="nucleotide sequence ID" value="NZ_JYHK01000077.1"/>
</dbReference>
<dbReference type="SUPFAM" id="SSF52540">
    <property type="entry name" value="P-loop containing nucleoside triphosphate hydrolases"/>
    <property type="match status" value="1"/>
</dbReference>
<name>A0A0Q0FD19_9PSED</name>
<sequence>MKRLLLLSGPMASGKTSVSAALQELHGFAPISSGSFLRAQLTARNEPLDRHNLQELGDSLDRATDFSWLIDAVAIPAIEARADVDNWLLDAVRKPSQVELFRLRFGNAVRHAHIVAPEVVLQQRYAARGLGHLENYQTSVLHPNEQSARSLAGFADKVLDTDEYSPLEVADQIMDIWEK</sequence>
<organism evidence="1 2">
    <name type="scientific">Pseudomonas syringae pv. viburni</name>
    <dbReference type="NCBI Taxonomy" id="251703"/>
    <lineage>
        <taxon>Bacteria</taxon>
        <taxon>Pseudomonadati</taxon>
        <taxon>Pseudomonadota</taxon>
        <taxon>Gammaproteobacteria</taxon>
        <taxon>Pseudomonadales</taxon>
        <taxon>Pseudomonadaceae</taxon>
        <taxon>Pseudomonas</taxon>
    </lineage>
</organism>
<protein>
    <submittedName>
        <fullName evidence="1">Uncharacterized protein</fullName>
    </submittedName>
</protein>
<dbReference type="PANTHER" id="PTHR41930:SF1">
    <property type="entry name" value="DEPHOSPHO-COA KINASE"/>
    <property type="match status" value="1"/>
</dbReference>
<evidence type="ECO:0000313" key="2">
    <source>
        <dbReference type="Proteomes" id="UP000050317"/>
    </source>
</evidence>
<evidence type="ECO:0000313" key="1">
    <source>
        <dbReference type="EMBL" id="KPZ24950.1"/>
    </source>
</evidence>
<dbReference type="Gene3D" id="3.40.50.300">
    <property type="entry name" value="P-loop containing nucleotide triphosphate hydrolases"/>
    <property type="match status" value="1"/>
</dbReference>
<gene>
    <name evidence="1" type="ORF">ALO40_200278</name>
</gene>
<proteinExistence type="predicted"/>
<dbReference type="InterPro" id="IPR027417">
    <property type="entry name" value="P-loop_NTPase"/>
</dbReference>
<dbReference type="Proteomes" id="UP000050317">
    <property type="component" value="Unassembled WGS sequence"/>
</dbReference>
<accession>A0A0Q0FD19</accession>
<dbReference type="PANTHER" id="PTHR41930">
    <property type="entry name" value="UPF0200 PROTEIN MJ1399"/>
    <property type="match status" value="1"/>
</dbReference>
<dbReference type="PATRIC" id="fig|251703.9.peg.6271"/>
<comment type="caution">
    <text evidence="1">The sequence shown here is derived from an EMBL/GenBank/DDBJ whole genome shotgun (WGS) entry which is preliminary data.</text>
</comment>
<reference evidence="1 2" key="1">
    <citation type="submission" date="2015-09" db="EMBL/GenBank/DDBJ databases">
        <title>Genome announcement of multiple Pseudomonas syringae strains.</title>
        <authorList>
            <person name="Thakur S."/>
            <person name="Wang P.W."/>
            <person name="Gong Y."/>
            <person name="Weir B.S."/>
            <person name="Guttman D.S."/>
        </authorList>
    </citation>
    <scope>NUCLEOTIDE SEQUENCE [LARGE SCALE GENOMIC DNA]</scope>
    <source>
        <strain evidence="1 2">ICMP3963</strain>
    </source>
</reference>
<dbReference type="AlphaFoldDB" id="A0A0Q0FD19"/>
<dbReference type="EMBL" id="LJRR01000037">
    <property type="protein sequence ID" value="KPZ24950.1"/>
    <property type="molecule type" value="Genomic_DNA"/>
</dbReference>